<proteinExistence type="predicted"/>
<keyword evidence="2" id="KW-0812">Transmembrane</keyword>
<feature type="transmembrane region" description="Helical" evidence="2">
    <location>
        <begin position="648"/>
        <end position="673"/>
    </location>
</feature>
<keyword evidence="2" id="KW-1133">Transmembrane helix</keyword>
<evidence type="ECO:0000256" key="2">
    <source>
        <dbReference type="SAM" id="Phobius"/>
    </source>
</evidence>
<gene>
    <name evidence="3" type="primary">VvCHDp000001_363</name>
    <name evidence="3" type="ORF">CK203_058960</name>
</gene>
<dbReference type="Proteomes" id="UP000288805">
    <property type="component" value="Unassembled WGS sequence"/>
</dbReference>
<evidence type="ECO:0000313" key="3">
    <source>
        <dbReference type="EMBL" id="RVW63201.1"/>
    </source>
</evidence>
<keyword evidence="2" id="KW-0472">Membrane</keyword>
<dbReference type="PANTHER" id="PTHR33116">
    <property type="entry name" value="REVERSE TRANSCRIPTASE ZINC-BINDING DOMAIN-CONTAINING PROTEIN-RELATED-RELATED"/>
    <property type="match status" value="1"/>
</dbReference>
<evidence type="ECO:0000256" key="1">
    <source>
        <dbReference type="SAM" id="MobiDB-lite"/>
    </source>
</evidence>
<evidence type="ECO:0000313" key="4">
    <source>
        <dbReference type="Proteomes" id="UP000288805"/>
    </source>
</evidence>
<organism evidence="3 4">
    <name type="scientific">Vitis vinifera</name>
    <name type="common">Grape</name>
    <dbReference type="NCBI Taxonomy" id="29760"/>
    <lineage>
        <taxon>Eukaryota</taxon>
        <taxon>Viridiplantae</taxon>
        <taxon>Streptophyta</taxon>
        <taxon>Embryophyta</taxon>
        <taxon>Tracheophyta</taxon>
        <taxon>Spermatophyta</taxon>
        <taxon>Magnoliopsida</taxon>
        <taxon>eudicotyledons</taxon>
        <taxon>Gunneridae</taxon>
        <taxon>Pentapetalae</taxon>
        <taxon>rosids</taxon>
        <taxon>Vitales</taxon>
        <taxon>Vitaceae</taxon>
        <taxon>Viteae</taxon>
        <taxon>Vitis</taxon>
    </lineage>
</organism>
<name>A0A438FTD3_VITVI</name>
<comment type="caution">
    <text evidence="3">The sequence shown here is derived from an EMBL/GenBank/DDBJ whole genome shotgun (WGS) entry which is preliminary data.</text>
</comment>
<feature type="compositionally biased region" description="Polar residues" evidence="1">
    <location>
        <begin position="136"/>
        <end position="146"/>
    </location>
</feature>
<sequence length="719" mass="80167">MNRSEAGPSSRRWAVEMDFQKLIGLEGMERADLVTLINPSLKQRLSGEGLPSELQYFQKSEPFRDRALYCLGNRGYQEAANECGVLQSFWGIEEEFRVENTTWLTVDEGSNENDNGCWDLGEANRIGDKARGTEGDSGTSKTQAVRNENEEKWEERDTNSTYVRGCCEKFRLWEILDWRALGYGGGCGRFRNVENGVVWVFTGVYSSSQKWKGMVCGKNLGRLEAFGKTPGGKSSLGMGTTITSHGLDWTDFLCPLAEETLLRLGSKTCGLKLRDSKTLFEAGSEGSRSGGSASFRLAAKMKEIKQKLKEVREGIANAFKQLLSEDTGWKTDIGRLQLDQISQQEAENLEIPFVETEVHSALMEMNGDKAPGPDGFTVAFWLKKVVGKVVSTAQNAFVTGRQILDASLIANEASKEHLTHLSWILLWFEAASGLRINLAKSEIIPVGEVDEIEELAVELGCKVGSLPSQYLGLPLGFLIGLLLCGMGEERVRRRLVLWKRQYISKGRRITHKKHLASMPIYQMSIFRMPKIVARRLEKVQRSGEGKLGGKIHLVKWEVVCTNKNKGGLGLRKLALLNKALLGKWIWRPSLEEDSVLWKRGRNGHFRVKEAYSLLANPNDTVFPSSLFGWIGCQLKSLSLLGRRRGGRCLLWIVGVALGFSQKVTLVFFVFLVYSSNQIHPNVRQSVISSFPHYGHSGIVEAARDLFNQVEGNAGAVVKT</sequence>
<dbReference type="AlphaFoldDB" id="A0A438FTD3"/>
<dbReference type="EMBL" id="QGNW01000746">
    <property type="protein sequence ID" value="RVW63201.1"/>
    <property type="molecule type" value="Genomic_DNA"/>
</dbReference>
<protein>
    <submittedName>
        <fullName evidence="3">Putative ribonuclease H protein</fullName>
    </submittedName>
</protein>
<dbReference type="PANTHER" id="PTHR33116:SF78">
    <property type="entry name" value="OS12G0587133 PROTEIN"/>
    <property type="match status" value="1"/>
</dbReference>
<feature type="region of interest" description="Disordered" evidence="1">
    <location>
        <begin position="128"/>
        <end position="152"/>
    </location>
</feature>
<accession>A0A438FTD3</accession>
<reference evidence="3 4" key="1">
    <citation type="journal article" date="2018" name="PLoS Genet.">
        <title>Population sequencing reveals clonal diversity and ancestral inbreeding in the grapevine cultivar Chardonnay.</title>
        <authorList>
            <person name="Roach M.J."/>
            <person name="Johnson D.L."/>
            <person name="Bohlmann J."/>
            <person name="van Vuuren H.J."/>
            <person name="Jones S.J."/>
            <person name="Pretorius I.S."/>
            <person name="Schmidt S.A."/>
            <person name="Borneman A.R."/>
        </authorList>
    </citation>
    <scope>NUCLEOTIDE SEQUENCE [LARGE SCALE GENOMIC DNA]</scope>
    <source>
        <strain evidence="4">cv. Chardonnay</strain>
        <tissue evidence="3">Leaf</tissue>
    </source>
</reference>